<gene>
    <name evidence="2" type="ORF">DM860_002125</name>
</gene>
<comment type="caution">
    <text evidence="2">The sequence shown here is derived from an EMBL/GenBank/DDBJ whole genome shotgun (WGS) entry which is preliminary data.</text>
</comment>
<protein>
    <submittedName>
        <fullName evidence="2">Uncharacterized protein</fullName>
    </submittedName>
</protein>
<proteinExistence type="predicted"/>
<dbReference type="Proteomes" id="UP000249390">
    <property type="component" value="Unassembled WGS sequence"/>
</dbReference>
<evidence type="ECO:0000313" key="3">
    <source>
        <dbReference type="Proteomes" id="UP000249390"/>
    </source>
</evidence>
<accession>A0A328DVU7</accession>
<dbReference type="AlphaFoldDB" id="A0A328DVU7"/>
<dbReference type="EMBL" id="NQVE01000076">
    <property type="protein sequence ID" value="RAL49834.1"/>
    <property type="molecule type" value="Genomic_DNA"/>
</dbReference>
<sequence>MEVGCGDRSKRGATMILRVLVVYGSSDGARIKSGDSDTLLLSGGDEDCKGLKVDGFRLGKRMGTHSHPIAVIRDWPHTFSPGAATPSATDWGRKNNDSVDSFGKYVMPQGSEGRRKDNNNSKTSAEEKFLNSNPGNNWINMKGFEAAKLSNLLRLNASQLEMC</sequence>
<name>A0A328DVU7_9ASTE</name>
<reference evidence="2 3" key="1">
    <citation type="submission" date="2018-06" db="EMBL/GenBank/DDBJ databases">
        <title>The Genome of Cuscuta australis (Dodder) Provides Insight into the Evolution of Plant Parasitism.</title>
        <authorList>
            <person name="Liu H."/>
        </authorList>
    </citation>
    <scope>NUCLEOTIDE SEQUENCE [LARGE SCALE GENOMIC DNA]</scope>
    <source>
        <strain evidence="3">cv. Yunnan</strain>
        <tissue evidence="2">Vines</tissue>
    </source>
</reference>
<evidence type="ECO:0000313" key="2">
    <source>
        <dbReference type="EMBL" id="RAL49834.1"/>
    </source>
</evidence>
<evidence type="ECO:0000256" key="1">
    <source>
        <dbReference type="SAM" id="MobiDB-lite"/>
    </source>
</evidence>
<keyword evidence="3" id="KW-1185">Reference proteome</keyword>
<organism evidence="2 3">
    <name type="scientific">Cuscuta australis</name>
    <dbReference type="NCBI Taxonomy" id="267555"/>
    <lineage>
        <taxon>Eukaryota</taxon>
        <taxon>Viridiplantae</taxon>
        <taxon>Streptophyta</taxon>
        <taxon>Embryophyta</taxon>
        <taxon>Tracheophyta</taxon>
        <taxon>Spermatophyta</taxon>
        <taxon>Magnoliopsida</taxon>
        <taxon>eudicotyledons</taxon>
        <taxon>Gunneridae</taxon>
        <taxon>Pentapetalae</taxon>
        <taxon>asterids</taxon>
        <taxon>lamiids</taxon>
        <taxon>Solanales</taxon>
        <taxon>Convolvulaceae</taxon>
        <taxon>Cuscuteae</taxon>
        <taxon>Cuscuta</taxon>
        <taxon>Cuscuta subgen. Grammica</taxon>
        <taxon>Cuscuta sect. Cleistogrammica</taxon>
    </lineage>
</organism>
<feature type="compositionally biased region" description="Basic and acidic residues" evidence="1">
    <location>
        <begin position="112"/>
        <end position="129"/>
    </location>
</feature>
<feature type="region of interest" description="Disordered" evidence="1">
    <location>
        <begin position="82"/>
        <end position="132"/>
    </location>
</feature>